<dbReference type="SUPFAM" id="SSF56672">
    <property type="entry name" value="DNA/RNA polymerases"/>
    <property type="match status" value="1"/>
</dbReference>
<evidence type="ECO:0000313" key="6">
    <source>
        <dbReference type="Proteomes" id="UP000188268"/>
    </source>
</evidence>
<evidence type="ECO:0000259" key="4">
    <source>
        <dbReference type="PROSITE" id="PS50994"/>
    </source>
</evidence>
<dbReference type="InterPro" id="IPR043502">
    <property type="entry name" value="DNA/RNA_pol_sf"/>
</dbReference>
<dbReference type="GO" id="GO:0015074">
    <property type="term" value="P:DNA integration"/>
    <property type="evidence" value="ECO:0007669"/>
    <property type="project" value="InterPro"/>
</dbReference>
<dbReference type="Gene3D" id="3.30.420.10">
    <property type="entry name" value="Ribonuclease H-like superfamily/Ribonuclease H"/>
    <property type="match status" value="1"/>
</dbReference>
<dbReference type="PROSITE" id="PS50994">
    <property type="entry name" value="INTEGRASE"/>
    <property type="match status" value="1"/>
</dbReference>
<reference evidence="5 6" key="1">
    <citation type="submission" date="2013-09" db="EMBL/GenBank/DDBJ databases">
        <title>Corchorus capsularis genome sequencing.</title>
        <authorList>
            <person name="Alam M."/>
            <person name="Haque M.S."/>
            <person name="Islam M.S."/>
            <person name="Emdad E.M."/>
            <person name="Islam M.M."/>
            <person name="Ahmed B."/>
            <person name="Halim A."/>
            <person name="Hossen Q.M.M."/>
            <person name="Hossain M.Z."/>
            <person name="Ahmed R."/>
            <person name="Khan M.M."/>
            <person name="Islam R."/>
            <person name="Rashid M.M."/>
            <person name="Khan S.A."/>
            <person name="Rahman M.S."/>
            <person name="Alam M."/>
        </authorList>
    </citation>
    <scope>NUCLEOTIDE SEQUENCE [LARGE SCALE GENOMIC DNA]</scope>
    <source>
        <strain evidence="6">cv. CVL-1</strain>
        <tissue evidence="5">Whole seedling</tissue>
    </source>
</reference>
<dbReference type="InterPro" id="IPR001584">
    <property type="entry name" value="Integrase_cat-core"/>
</dbReference>
<dbReference type="InterPro" id="IPR036875">
    <property type="entry name" value="Znf_CCHC_sf"/>
</dbReference>
<evidence type="ECO:0000256" key="3">
    <source>
        <dbReference type="SAM" id="MobiDB-lite"/>
    </source>
</evidence>
<dbReference type="CDD" id="cd09272">
    <property type="entry name" value="RNase_HI_RT_Ty1"/>
    <property type="match status" value="1"/>
</dbReference>
<dbReference type="AlphaFoldDB" id="A0A1R3HT80"/>
<accession>A0A1R3HT80</accession>
<keyword evidence="2" id="KW-0378">Hydrolase</keyword>
<dbReference type="InterPro" id="IPR036397">
    <property type="entry name" value="RNaseH_sf"/>
</dbReference>
<dbReference type="GO" id="GO:0016787">
    <property type="term" value="F:hydrolase activity"/>
    <property type="evidence" value="ECO:0007669"/>
    <property type="project" value="UniProtKB-KW"/>
</dbReference>
<keyword evidence="6" id="KW-1185">Reference proteome</keyword>
<dbReference type="Proteomes" id="UP000188268">
    <property type="component" value="Unassembled WGS sequence"/>
</dbReference>
<dbReference type="InterPro" id="IPR012337">
    <property type="entry name" value="RNaseH-like_sf"/>
</dbReference>
<gene>
    <name evidence="5" type="ORF">CCACVL1_17271</name>
</gene>
<evidence type="ECO:0000256" key="1">
    <source>
        <dbReference type="ARBA" id="ARBA00022723"/>
    </source>
</evidence>
<evidence type="ECO:0000256" key="2">
    <source>
        <dbReference type="ARBA" id="ARBA00022801"/>
    </source>
</evidence>
<feature type="compositionally biased region" description="Low complexity" evidence="3">
    <location>
        <begin position="422"/>
        <end position="442"/>
    </location>
</feature>
<keyword evidence="1" id="KW-0479">Metal-binding</keyword>
<dbReference type="GO" id="GO:0008270">
    <property type="term" value="F:zinc ion binding"/>
    <property type="evidence" value="ECO:0007669"/>
    <property type="project" value="InterPro"/>
</dbReference>
<dbReference type="OrthoDB" id="1711174at2759"/>
<organism evidence="5 6">
    <name type="scientific">Corchorus capsularis</name>
    <name type="common">Jute</name>
    <dbReference type="NCBI Taxonomy" id="210143"/>
    <lineage>
        <taxon>Eukaryota</taxon>
        <taxon>Viridiplantae</taxon>
        <taxon>Streptophyta</taxon>
        <taxon>Embryophyta</taxon>
        <taxon>Tracheophyta</taxon>
        <taxon>Spermatophyta</taxon>
        <taxon>Magnoliopsida</taxon>
        <taxon>eudicotyledons</taxon>
        <taxon>Gunneridae</taxon>
        <taxon>Pentapetalae</taxon>
        <taxon>rosids</taxon>
        <taxon>malvids</taxon>
        <taxon>Malvales</taxon>
        <taxon>Malvaceae</taxon>
        <taxon>Grewioideae</taxon>
        <taxon>Apeibeae</taxon>
        <taxon>Corchorus</taxon>
    </lineage>
</organism>
<dbReference type="EMBL" id="AWWV01011212">
    <property type="protein sequence ID" value="OMO73430.1"/>
    <property type="molecule type" value="Genomic_DNA"/>
</dbReference>
<dbReference type="Pfam" id="PF07727">
    <property type="entry name" value="RVT_2"/>
    <property type="match status" value="1"/>
</dbReference>
<dbReference type="SUPFAM" id="SSF53098">
    <property type="entry name" value="Ribonuclease H-like"/>
    <property type="match status" value="1"/>
</dbReference>
<proteinExistence type="predicted"/>
<dbReference type="PANTHER" id="PTHR42648:SF28">
    <property type="entry name" value="TRANSPOSON-ENCODED PROTEIN WITH RIBONUCLEASE H-LIKE AND RETROVIRUS ZINC FINGER-LIKE DOMAINS"/>
    <property type="match status" value="1"/>
</dbReference>
<evidence type="ECO:0000313" key="5">
    <source>
        <dbReference type="EMBL" id="OMO73430.1"/>
    </source>
</evidence>
<dbReference type="InterPro" id="IPR039537">
    <property type="entry name" value="Retrotran_Ty1/copia-like"/>
</dbReference>
<protein>
    <submittedName>
        <fullName evidence="5">Integrase, catalytic core</fullName>
    </submittedName>
</protein>
<sequence>MPSSSPAGAVTSSTSSKKIVCRYCKKLGHVISECYKLKAKQAATSGQSNQRNSAYGPKPVTATAAATTEDLATTSSSLSLTISMSKLETIVKQLVHKTCLALVLSSVTDDNSAMPVSHVGNVCDSNLDLPDVFHVPSLTLNLISVGQLTELDPQTGEILGTGCKTLASSGKLRPVKEEHVDCTSCKLAKHHDLPFEVNDKTCLSAFDLVHTDVWRPSPYETMGGSKYFVVFVDDYSRYTYIYLIKARSQIPEIVSNLVAMVKTQFSRTINVLRMDIAMEYRETDLVKCLSEQGTVIQRSCPGTSEQNGRAERKHMHILHTIPALLIDSKCLERFWGEAALTAIYTINHIPTPTIGNICPYERLYGTAPNCVSLFVFILLTFNLMNITSLNLESVYVVFWVMELSIKLFPETSLDLSHCRDISTSSSSDPPTTPTNESPSSEDLAQISPQIQELESSPSSPVPLRRSTRVSNPNPKYADFHCYSAIAMNLLTSKKQSQTLFGSKQWQKRYSGSVERYKARLVAKGFTQEYGIDYEETFAPVARVTSVRTLLVVAAVKRWKLFQMDVKNAFLNGDLDEKVYMKPPPGYEHPPNKVCHLRRALYGLKQAPRAGFAKFSSVATQFCFKSSSYDNALFIRHSQHEVTSNGSGYFLSQAKYVTYLLSLVGFIDAKVTSTPLEANQKLSPLDDATTLFCDNRSAVQIAHNDVFHERTKHIEIDCHFVRQHLLQGTLRLESVSSAAQVADLFTKSHPPSRFRDSTSKLNLISHIPS</sequence>
<dbReference type="OMA" id="DIAMEYR"/>
<dbReference type="PANTHER" id="PTHR42648">
    <property type="entry name" value="TRANSPOSASE, PUTATIVE-RELATED"/>
    <property type="match status" value="1"/>
</dbReference>
<comment type="caution">
    <text evidence="5">The sequence shown here is derived from an EMBL/GenBank/DDBJ whole genome shotgun (WGS) entry which is preliminary data.</text>
</comment>
<dbReference type="SUPFAM" id="SSF57756">
    <property type="entry name" value="Retrovirus zinc finger-like domains"/>
    <property type="match status" value="1"/>
</dbReference>
<dbReference type="Gramene" id="OMO73430">
    <property type="protein sequence ID" value="OMO73430"/>
    <property type="gene ID" value="CCACVL1_17271"/>
</dbReference>
<feature type="domain" description="Integrase catalytic" evidence="4">
    <location>
        <begin position="190"/>
        <end position="367"/>
    </location>
</feature>
<dbReference type="STRING" id="210143.A0A1R3HT80"/>
<feature type="region of interest" description="Disordered" evidence="3">
    <location>
        <begin position="419"/>
        <end position="444"/>
    </location>
</feature>
<name>A0A1R3HT80_COCAP</name>
<dbReference type="InterPro" id="IPR013103">
    <property type="entry name" value="RVT_2"/>
</dbReference>
<dbReference type="GO" id="GO:0003676">
    <property type="term" value="F:nucleic acid binding"/>
    <property type="evidence" value="ECO:0007669"/>
    <property type="project" value="InterPro"/>
</dbReference>
<dbReference type="Pfam" id="PF00665">
    <property type="entry name" value="rve"/>
    <property type="match status" value="1"/>
</dbReference>